<keyword evidence="4" id="KW-1185">Reference proteome</keyword>
<dbReference type="EMBL" id="JAALFE010000017">
    <property type="protein sequence ID" value="NGQ92450.1"/>
    <property type="molecule type" value="Genomic_DNA"/>
</dbReference>
<dbReference type="RefSeq" id="WP_165052100.1">
    <property type="nucleotide sequence ID" value="NZ_JAALFE010000017.1"/>
</dbReference>
<evidence type="ECO:0000256" key="2">
    <source>
        <dbReference type="SAM" id="Phobius"/>
    </source>
</evidence>
<gene>
    <name evidence="3" type="ORF">G5V65_16260</name>
</gene>
<reference evidence="3 4" key="1">
    <citation type="submission" date="2020-02" db="EMBL/GenBank/DDBJ databases">
        <title>Rhodobacter translucens sp. nov., a novel bacterium isolated from activated sludge.</title>
        <authorList>
            <person name="Liu J."/>
        </authorList>
    </citation>
    <scope>NUCLEOTIDE SEQUENCE [LARGE SCALE GENOMIC DNA]</scope>
    <source>
        <strain evidence="3 4">HX-7-19</strain>
    </source>
</reference>
<dbReference type="Proteomes" id="UP000474758">
    <property type="component" value="Unassembled WGS sequence"/>
</dbReference>
<feature type="transmembrane region" description="Helical" evidence="2">
    <location>
        <begin position="36"/>
        <end position="61"/>
    </location>
</feature>
<organism evidence="3 4">
    <name type="scientific">Paragemmobacter kunshanensis</name>
    <dbReference type="NCBI Taxonomy" id="2583234"/>
    <lineage>
        <taxon>Bacteria</taxon>
        <taxon>Pseudomonadati</taxon>
        <taxon>Pseudomonadota</taxon>
        <taxon>Alphaproteobacteria</taxon>
        <taxon>Rhodobacterales</taxon>
        <taxon>Paracoccaceae</taxon>
        <taxon>Paragemmobacter</taxon>
    </lineage>
</organism>
<proteinExistence type="predicted"/>
<name>A0A6M1TWB5_9RHOB</name>
<evidence type="ECO:0000313" key="3">
    <source>
        <dbReference type="EMBL" id="NGQ92450.1"/>
    </source>
</evidence>
<comment type="caution">
    <text evidence="3">The sequence shown here is derived from an EMBL/GenBank/DDBJ whole genome shotgun (WGS) entry which is preliminary data.</text>
</comment>
<evidence type="ECO:0000313" key="4">
    <source>
        <dbReference type="Proteomes" id="UP000474758"/>
    </source>
</evidence>
<keyword evidence="2" id="KW-0472">Membrane</keyword>
<evidence type="ECO:0000256" key="1">
    <source>
        <dbReference type="SAM" id="MobiDB-lite"/>
    </source>
</evidence>
<keyword evidence="2" id="KW-0812">Transmembrane</keyword>
<protein>
    <submittedName>
        <fullName evidence="3">Uncharacterized protein</fullName>
    </submittedName>
</protein>
<sequence>MEVKTKTSRSSPDLGVAERASKAQTVSSRPPNLARWFWGFFFLMAAITLALAILAAARLWYVPPIARSEIPADDRPMASAPSEHSASELDSKLKDANKVALEAVTELIDPLLDGAYAPVYEAIPIYADHHYSVWGEYAELGAAALGDVGAKLQEMLFDGLDSRLRVVGQDLDRRFDSLFETELTASVNDAGMSDLGPLTKRAIDNAISRMAITVPVSTATAIGTAATIKAVASTMAKKIASKLAVKATAKAGGKWAATIGGAGTGALACSWTGPGAGLCAAVGGVGAWLIADYGIVKLDEYWNRTEFEADLRAMIDEQKAADKVALAQALKERAESVQGASSEIVQDYDFTIRELSGVGNAEVCRGVEELRARYEPLRMNLRARTPEVLANLRISIKENSGDLSLGPIVREMEGNLKAAAFVSVGEVRIQGNLPEHFRADRDVSGSVFVEGAPIPFARRPASEIRGFNVSVASGKQIGVHETLNIGLSIEQHLRVRGNRFFAGSVGIDAFEAIGTADGLDHRVQQQLMISNYANAQRSGEFAGAGKAAESTVDLSIRLIASPLPELKEVVHCQ</sequence>
<feature type="region of interest" description="Disordered" evidence="1">
    <location>
        <begin position="1"/>
        <end position="23"/>
    </location>
</feature>
<dbReference type="AlphaFoldDB" id="A0A6M1TWB5"/>
<keyword evidence="2" id="KW-1133">Transmembrane helix</keyword>
<accession>A0A6M1TWB5</accession>